<dbReference type="Pfam" id="PF04750">
    <property type="entry name" value="Far-17a_AIG1"/>
    <property type="match status" value="1"/>
</dbReference>
<comment type="catalytic activity">
    <reaction evidence="14">
        <text>13-(9Z-octadecenoyloxy)-octadecanoate + H2O = 13-hydroxy-octadecanoate + (9Z)-octadecenoate + H(+)</text>
        <dbReference type="Rhea" id="RHEA:52064"/>
        <dbReference type="ChEBI" id="CHEBI:15377"/>
        <dbReference type="ChEBI" id="CHEBI:15378"/>
        <dbReference type="ChEBI" id="CHEBI:30823"/>
        <dbReference type="ChEBI" id="CHEBI:136303"/>
        <dbReference type="ChEBI" id="CHEBI:136304"/>
    </reaction>
    <physiologicalReaction direction="left-to-right" evidence="14">
        <dbReference type="Rhea" id="RHEA:52065"/>
    </physiologicalReaction>
</comment>
<evidence type="ECO:0000256" key="13">
    <source>
        <dbReference type="ARBA" id="ARBA00049221"/>
    </source>
</evidence>
<comment type="catalytic activity">
    <reaction evidence="1">
        <text>9-(9Z-hexadecenoyloxy)-octadecanoate + H2O = (9Z)-hexadecenoate + 9-hydroxy-octadecanoate + H(+)</text>
        <dbReference type="Rhea" id="RHEA:52068"/>
        <dbReference type="ChEBI" id="CHEBI:15377"/>
        <dbReference type="ChEBI" id="CHEBI:15378"/>
        <dbReference type="ChEBI" id="CHEBI:32372"/>
        <dbReference type="ChEBI" id="CHEBI:136286"/>
        <dbReference type="ChEBI" id="CHEBI:136309"/>
    </reaction>
    <physiologicalReaction direction="left-to-right" evidence="1">
        <dbReference type="Rhea" id="RHEA:52069"/>
    </physiologicalReaction>
</comment>
<comment type="subcellular location">
    <subcellularLocation>
        <location evidence="2">Endomembrane system</location>
        <topology evidence="2">Multi-pass membrane protein</topology>
    </subcellularLocation>
</comment>
<evidence type="ECO:0000256" key="10">
    <source>
        <dbReference type="ARBA" id="ARBA00048680"/>
    </source>
</evidence>
<comment type="catalytic activity">
    <reaction evidence="16">
        <text>12-(9Z-hexadecenoyloxy)-octadecanoate + H2O = 12-hydroxyoctadecanoate + (9Z)-hexadecenoate + H(+)</text>
        <dbReference type="Rhea" id="RHEA:52072"/>
        <dbReference type="ChEBI" id="CHEBI:15377"/>
        <dbReference type="ChEBI" id="CHEBI:15378"/>
        <dbReference type="ChEBI" id="CHEBI:32372"/>
        <dbReference type="ChEBI" id="CHEBI:84201"/>
        <dbReference type="ChEBI" id="CHEBI:136312"/>
    </reaction>
    <physiologicalReaction direction="left-to-right" evidence="16">
        <dbReference type="Rhea" id="RHEA:52073"/>
    </physiologicalReaction>
</comment>
<keyword evidence="5 17" id="KW-1133">Transmembrane helix</keyword>
<protein>
    <submittedName>
        <fullName evidence="18">Putative beta-2-glycoprotein i</fullName>
    </submittedName>
</protein>
<feature type="transmembrane region" description="Helical" evidence="17">
    <location>
        <begin position="7"/>
        <end position="28"/>
    </location>
</feature>
<evidence type="ECO:0000256" key="9">
    <source>
        <dbReference type="ARBA" id="ARBA00047863"/>
    </source>
</evidence>
<comment type="catalytic activity">
    <reaction evidence="13">
        <text>9-octadecanoyloxy-octadecanoate + H2O = 9-hydroxy-octadecanoate + octadecanoate + H(+)</text>
        <dbReference type="Rhea" id="RHEA:52096"/>
        <dbReference type="ChEBI" id="CHEBI:15377"/>
        <dbReference type="ChEBI" id="CHEBI:15378"/>
        <dbReference type="ChEBI" id="CHEBI:25629"/>
        <dbReference type="ChEBI" id="CHEBI:136286"/>
        <dbReference type="ChEBI" id="CHEBI:136373"/>
    </reaction>
    <physiologicalReaction direction="left-to-right" evidence="13">
        <dbReference type="Rhea" id="RHEA:52097"/>
    </physiologicalReaction>
</comment>
<feature type="transmembrane region" description="Helical" evidence="17">
    <location>
        <begin position="165"/>
        <end position="184"/>
    </location>
</feature>
<feature type="transmembrane region" description="Helical" evidence="17">
    <location>
        <begin position="93"/>
        <end position="114"/>
    </location>
</feature>
<evidence type="ECO:0000256" key="12">
    <source>
        <dbReference type="ARBA" id="ARBA00048800"/>
    </source>
</evidence>
<evidence type="ECO:0000313" key="18">
    <source>
        <dbReference type="EMBL" id="JAP06040.1"/>
    </source>
</evidence>
<dbReference type="AlphaFoldDB" id="A0A0V0GEC3"/>
<organism evidence="18">
    <name type="scientific">Triatoma dimidiata</name>
    <name type="common">Kissing bug</name>
    <name type="synonym">Meccus dimidiatus</name>
    <dbReference type="NCBI Taxonomy" id="72491"/>
    <lineage>
        <taxon>Eukaryota</taxon>
        <taxon>Metazoa</taxon>
        <taxon>Ecdysozoa</taxon>
        <taxon>Arthropoda</taxon>
        <taxon>Hexapoda</taxon>
        <taxon>Insecta</taxon>
        <taxon>Pterygota</taxon>
        <taxon>Neoptera</taxon>
        <taxon>Paraneoptera</taxon>
        <taxon>Hemiptera</taxon>
        <taxon>Heteroptera</taxon>
        <taxon>Panheteroptera</taxon>
        <taxon>Cimicomorpha</taxon>
        <taxon>Reduviidae</taxon>
        <taxon>Triatominae</taxon>
        <taxon>Triatoma</taxon>
    </lineage>
</organism>
<evidence type="ECO:0000256" key="8">
    <source>
        <dbReference type="ARBA" id="ARBA00047427"/>
    </source>
</evidence>
<proteinExistence type="inferred from homology"/>
<evidence type="ECO:0000256" key="2">
    <source>
        <dbReference type="ARBA" id="ARBA00004127"/>
    </source>
</evidence>
<reference evidence="18" key="1">
    <citation type="journal article" date="2018" name="J. Proteomics">
        <title>Exploring the molecular complexity of Triatoma dimidiata sialome.</title>
        <authorList>
            <person name="Santiago P.B."/>
            <person name="de Araujo C.N."/>
            <person name="Charneau S."/>
            <person name="Bastos I.M.D."/>
            <person name="Assumpcao T.C.F."/>
            <person name="Queiroz R.M.L."/>
            <person name="Praca Y.R."/>
            <person name="Cordeiro T.M."/>
            <person name="Garcia C.H.S."/>
            <person name="da Silva I.G."/>
            <person name="Raiol T."/>
            <person name="Motta F.N."/>
            <person name="de Araujo Oliveira J.V."/>
            <person name="de Sousa M.V."/>
            <person name="Ribeiro J.M.C."/>
            <person name="de Santana J.M."/>
        </authorList>
    </citation>
    <scope>NUCLEOTIDE SEQUENCE</scope>
    <source>
        <strain evidence="18">Santander</strain>
        <tissue evidence="18">Salivary glands</tissue>
    </source>
</reference>
<feature type="non-terminal residue" evidence="18">
    <location>
        <position position="1"/>
    </location>
</feature>
<feature type="transmembrane region" description="Helical" evidence="17">
    <location>
        <begin position="48"/>
        <end position="72"/>
    </location>
</feature>
<accession>A0A0V0GEC3</accession>
<evidence type="ECO:0000256" key="6">
    <source>
        <dbReference type="ARBA" id="ARBA00023136"/>
    </source>
</evidence>
<evidence type="ECO:0000256" key="1">
    <source>
        <dbReference type="ARBA" id="ARBA00000923"/>
    </source>
</evidence>
<evidence type="ECO:0000256" key="4">
    <source>
        <dbReference type="ARBA" id="ARBA00022692"/>
    </source>
</evidence>
<dbReference type="PANTHER" id="PTHR10989:SF16">
    <property type="entry name" value="AT02829P-RELATED"/>
    <property type="match status" value="1"/>
</dbReference>
<evidence type="ECO:0000256" key="15">
    <source>
        <dbReference type="ARBA" id="ARBA00049322"/>
    </source>
</evidence>
<evidence type="ECO:0000256" key="11">
    <source>
        <dbReference type="ARBA" id="ARBA00048701"/>
    </source>
</evidence>
<evidence type="ECO:0000256" key="16">
    <source>
        <dbReference type="ARBA" id="ARBA00049428"/>
    </source>
</evidence>
<comment type="catalytic activity">
    <reaction evidence="15">
        <text>13-(9Z-hexadecenoyloxy)-octadecanoate + H2O = 13-hydroxy-octadecanoate + (9Z)-hexadecenoate + H(+)</text>
        <dbReference type="Rhea" id="RHEA:52076"/>
        <dbReference type="ChEBI" id="CHEBI:15377"/>
        <dbReference type="ChEBI" id="CHEBI:15378"/>
        <dbReference type="ChEBI" id="CHEBI:32372"/>
        <dbReference type="ChEBI" id="CHEBI:136304"/>
        <dbReference type="ChEBI" id="CHEBI:136315"/>
    </reaction>
    <physiologicalReaction direction="left-to-right" evidence="15">
        <dbReference type="Rhea" id="RHEA:52077"/>
    </physiologicalReaction>
</comment>
<dbReference type="EMBL" id="GECL01000084">
    <property type="protein sequence ID" value="JAP06040.1"/>
    <property type="molecule type" value="Transcribed_RNA"/>
</dbReference>
<comment type="catalytic activity">
    <reaction evidence="10">
        <text>12-octadecanoyloxy-octadecanoate + H2O = 12-hydroxyoctadecanoate + octadecanoate + H(+)</text>
        <dbReference type="Rhea" id="RHEA:52080"/>
        <dbReference type="ChEBI" id="CHEBI:15377"/>
        <dbReference type="ChEBI" id="CHEBI:15378"/>
        <dbReference type="ChEBI" id="CHEBI:25629"/>
        <dbReference type="ChEBI" id="CHEBI:84201"/>
        <dbReference type="ChEBI" id="CHEBI:136330"/>
    </reaction>
    <physiologicalReaction direction="left-to-right" evidence="10">
        <dbReference type="Rhea" id="RHEA:52081"/>
    </physiologicalReaction>
</comment>
<comment type="catalytic activity">
    <reaction evidence="7">
        <text>12-hexadecanoyloxy-octadecanoate + H2O = 12-hydroxyoctadecanoate + hexadecanoate + H(+)</text>
        <dbReference type="Rhea" id="RHEA:52056"/>
        <dbReference type="ChEBI" id="CHEBI:7896"/>
        <dbReference type="ChEBI" id="CHEBI:15377"/>
        <dbReference type="ChEBI" id="CHEBI:15378"/>
        <dbReference type="ChEBI" id="CHEBI:83677"/>
        <dbReference type="ChEBI" id="CHEBI:84201"/>
    </reaction>
    <physiologicalReaction direction="left-to-right" evidence="7">
        <dbReference type="Rhea" id="RHEA:52057"/>
    </physiologicalReaction>
</comment>
<dbReference type="GO" id="GO:0012505">
    <property type="term" value="C:endomembrane system"/>
    <property type="evidence" value="ECO:0007669"/>
    <property type="project" value="UniProtKB-SubCell"/>
</dbReference>
<comment type="catalytic activity">
    <reaction evidence="11">
        <text>12-(9Z-octadecenoyloxy)-octadecanoate + H2O = 12-hydroxyoctadecanoate + (9Z)-octadecenoate + H(+)</text>
        <dbReference type="Rhea" id="RHEA:52060"/>
        <dbReference type="ChEBI" id="CHEBI:15377"/>
        <dbReference type="ChEBI" id="CHEBI:15378"/>
        <dbReference type="ChEBI" id="CHEBI:30823"/>
        <dbReference type="ChEBI" id="CHEBI:84201"/>
        <dbReference type="ChEBI" id="CHEBI:136302"/>
    </reaction>
    <physiologicalReaction direction="left-to-right" evidence="11">
        <dbReference type="Rhea" id="RHEA:52061"/>
    </physiologicalReaction>
</comment>
<comment type="catalytic activity">
    <reaction evidence="9">
        <text>9-hexadecanoyloxy-octadecanoate + H2O = 9-hydroxy-octadecanoate + hexadecanoate + H(+)</text>
        <dbReference type="Rhea" id="RHEA:52052"/>
        <dbReference type="ChEBI" id="CHEBI:7896"/>
        <dbReference type="ChEBI" id="CHEBI:15377"/>
        <dbReference type="ChEBI" id="CHEBI:15378"/>
        <dbReference type="ChEBI" id="CHEBI:83670"/>
        <dbReference type="ChEBI" id="CHEBI:136286"/>
    </reaction>
    <physiologicalReaction direction="left-to-right" evidence="9">
        <dbReference type="Rhea" id="RHEA:52053"/>
    </physiologicalReaction>
</comment>
<comment type="catalytic activity">
    <reaction evidence="12">
        <text>9-(9Z-octadecenoyloxy)-octadecanoate + H2O = 9-hydroxy-octadecanoate + (9Z)-octadecenoate + H(+)</text>
        <dbReference type="Rhea" id="RHEA:52048"/>
        <dbReference type="ChEBI" id="CHEBI:15377"/>
        <dbReference type="ChEBI" id="CHEBI:15378"/>
        <dbReference type="ChEBI" id="CHEBI:30823"/>
        <dbReference type="ChEBI" id="CHEBI:136282"/>
        <dbReference type="ChEBI" id="CHEBI:136286"/>
    </reaction>
    <physiologicalReaction direction="left-to-right" evidence="12">
        <dbReference type="Rhea" id="RHEA:52049"/>
    </physiologicalReaction>
</comment>
<sequence length="245" mass="28809">KIFMKRIFHTLVSFMLVCTAIWALILPYTVPERHLNHKVMLHIWPLRWYLFSLWAAVIQFIYFGLNTAIDVVEIYGEKSPYYGFRESLHSVASYLLFTFVFPISLQETILFWSFYFWDREAMYPTAFEDFIPPLFNHILHTFPVPLTIVYMLMTNEKVPPLAVTLPGLVAFQAIYAYFFLNLRITKGIWVYVVLETLELRNEMLLKIVITLTPTVPILFLLLGYKLNSLKNVLNKQLAAFFITSN</sequence>
<evidence type="ECO:0000256" key="17">
    <source>
        <dbReference type="SAM" id="Phobius"/>
    </source>
</evidence>
<feature type="transmembrane region" description="Helical" evidence="17">
    <location>
        <begin position="204"/>
        <end position="224"/>
    </location>
</feature>
<evidence type="ECO:0000256" key="7">
    <source>
        <dbReference type="ARBA" id="ARBA00047368"/>
    </source>
</evidence>
<keyword evidence="4 17" id="KW-0812">Transmembrane</keyword>
<feature type="transmembrane region" description="Helical" evidence="17">
    <location>
        <begin position="134"/>
        <end position="153"/>
    </location>
</feature>
<dbReference type="InterPro" id="IPR006838">
    <property type="entry name" value="ADTRP_AIG1"/>
</dbReference>
<name>A0A0V0GEC3_TRIDM</name>
<evidence type="ECO:0000256" key="14">
    <source>
        <dbReference type="ARBA" id="ARBA00049296"/>
    </source>
</evidence>
<evidence type="ECO:0000256" key="5">
    <source>
        <dbReference type="ARBA" id="ARBA00022989"/>
    </source>
</evidence>
<comment type="catalytic activity">
    <reaction evidence="8">
        <text>13-octadecanoyloxy-octadecanoate + H2O = 13-hydroxy-octadecanoate + octadecanoate + H(+)</text>
        <dbReference type="Rhea" id="RHEA:52084"/>
        <dbReference type="ChEBI" id="CHEBI:15377"/>
        <dbReference type="ChEBI" id="CHEBI:15378"/>
        <dbReference type="ChEBI" id="CHEBI:25629"/>
        <dbReference type="ChEBI" id="CHEBI:136304"/>
        <dbReference type="ChEBI" id="CHEBI:136335"/>
    </reaction>
    <physiologicalReaction direction="left-to-right" evidence="8">
        <dbReference type="Rhea" id="RHEA:52085"/>
    </physiologicalReaction>
</comment>
<comment type="similarity">
    <text evidence="3">Belongs to the AIG1 family.</text>
</comment>
<dbReference type="GO" id="GO:0016020">
    <property type="term" value="C:membrane"/>
    <property type="evidence" value="ECO:0007669"/>
    <property type="project" value="InterPro"/>
</dbReference>
<evidence type="ECO:0000256" key="3">
    <source>
        <dbReference type="ARBA" id="ARBA00009300"/>
    </source>
</evidence>
<keyword evidence="6 17" id="KW-0472">Membrane</keyword>
<dbReference type="PANTHER" id="PTHR10989">
    <property type="entry name" value="ANDROGEN-INDUCED PROTEIN 1-RELATED"/>
    <property type="match status" value="1"/>
</dbReference>